<sequence length="145" mass="16226">MEAQLASEPTSVPDLQVGLYQIVDGHPRLIGNQCEECGRMHFPRHEWCARCCSPDLTDVLLNQRGRVSAFSWIDRQPGDAFIRAPYMQAEVEMPEGVSAFSIVEAEFGGLKIGETVELALRNFDTPDGCRQAFVFRPIQRQGGEQ</sequence>
<gene>
    <name evidence="1" type="ORF">FIL70_14475</name>
</gene>
<dbReference type="InterPro" id="IPR052513">
    <property type="entry name" value="Thioester_dehydratase-like"/>
</dbReference>
<reference evidence="1 2" key="1">
    <citation type="submission" date="2019-06" db="EMBL/GenBank/DDBJ databases">
        <title>Genome organization and adaptive potential of archetypical organophosphate degarding Sphingobium fuliginis ATCC 27551.</title>
        <authorList>
            <person name="Sarwar A."/>
            <person name="Parthasarathy S."/>
            <person name="Singh C."/>
            <person name="Siddavattam D."/>
        </authorList>
    </citation>
    <scope>NUCLEOTIDE SEQUENCE [LARGE SCALE GENOMIC DNA]</scope>
    <source>
        <strain evidence="1 2">ATCC 27551</strain>
    </source>
</reference>
<dbReference type="RefSeq" id="WP_140042607.1">
    <property type="nucleotide sequence ID" value="NZ_CP041016.1"/>
</dbReference>
<evidence type="ECO:0000313" key="1">
    <source>
        <dbReference type="EMBL" id="QDC38249.1"/>
    </source>
</evidence>
<evidence type="ECO:0000313" key="2">
    <source>
        <dbReference type="Proteomes" id="UP000311469"/>
    </source>
</evidence>
<organism evidence="1 2">
    <name type="scientific">Sphingobium fuliginis ATCC 27551</name>
    <dbReference type="NCBI Taxonomy" id="1208342"/>
    <lineage>
        <taxon>Bacteria</taxon>
        <taxon>Pseudomonadati</taxon>
        <taxon>Pseudomonadota</taxon>
        <taxon>Alphaproteobacteria</taxon>
        <taxon>Sphingomonadales</taxon>
        <taxon>Sphingomonadaceae</taxon>
        <taxon>Sphingobium</taxon>
    </lineage>
</organism>
<dbReference type="EMBL" id="CP041016">
    <property type="protein sequence ID" value="QDC38249.1"/>
    <property type="molecule type" value="Genomic_DNA"/>
</dbReference>
<dbReference type="InterPro" id="IPR012340">
    <property type="entry name" value="NA-bd_OB-fold"/>
</dbReference>
<dbReference type="PANTHER" id="PTHR34075:SF5">
    <property type="entry name" value="BLR3430 PROTEIN"/>
    <property type="match status" value="1"/>
</dbReference>
<dbReference type="AlphaFoldDB" id="A0A5B8CGD6"/>
<evidence type="ECO:0008006" key="3">
    <source>
        <dbReference type="Google" id="ProtNLM"/>
    </source>
</evidence>
<proteinExistence type="predicted"/>
<dbReference type="Proteomes" id="UP000311469">
    <property type="component" value="Chromosome cSF1"/>
</dbReference>
<protein>
    <recommendedName>
        <fullName evidence="3">DNA-binding protein</fullName>
    </recommendedName>
</protein>
<name>A0A5B8CGD6_SPHSA</name>
<dbReference type="PANTHER" id="PTHR34075">
    <property type="entry name" value="BLR3430 PROTEIN"/>
    <property type="match status" value="1"/>
</dbReference>
<dbReference type="KEGG" id="sufl:FIL70_14475"/>
<accession>A0A5B8CGD6</accession>
<dbReference type="SUPFAM" id="SSF50249">
    <property type="entry name" value="Nucleic acid-binding proteins"/>
    <property type="match status" value="1"/>
</dbReference>